<dbReference type="AlphaFoldDB" id="A0A078G0H1"/>
<evidence type="ECO:0000256" key="1">
    <source>
        <dbReference type="SAM" id="MobiDB-lite"/>
    </source>
</evidence>
<reference evidence="3" key="2">
    <citation type="submission" date="2014-06" db="EMBL/GenBank/DDBJ databases">
        <authorList>
            <person name="Genoscope - CEA"/>
        </authorList>
    </citation>
    <scope>NUCLEOTIDE SEQUENCE</scope>
</reference>
<evidence type="ECO:0000313" key="4">
    <source>
        <dbReference type="Proteomes" id="UP000028999"/>
    </source>
</evidence>
<dbReference type="Gramene" id="CDY18103">
    <property type="protein sequence ID" value="CDY18103"/>
    <property type="gene ID" value="GSBRNA2T00002601001"/>
</dbReference>
<sequence>MKQKEIVSTDPSRADITTNTIEIYKLKMRFDDARTLKADSFHTTDHTASLVLQKTTRPTDLGFRSLETPTGPDMSTARTVRMKEAKGKKETKGKEVPPASELTHTGSAADVSGCRSRNQI</sequence>
<dbReference type="Proteomes" id="UP001295469">
    <property type="component" value="Chromosome A01"/>
</dbReference>
<evidence type="ECO:0000313" key="3">
    <source>
        <dbReference type="EMBL" id="CDY18103.1"/>
    </source>
</evidence>
<dbReference type="OMA" id="SFHTTDH"/>
<name>A0A078G0H1_BRANA</name>
<feature type="compositionally biased region" description="Basic and acidic residues" evidence="1">
    <location>
        <begin position="81"/>
        <end position="95"/>
    </location>
</feature>
<keyword evidence="4" id="KW-1185">Reference proteome</keyword>
<dbReference type="Proteomes" id="UP000028999">
    <property type="component" value="Unassembled WGS sequence"/>
</dbReference>
<accession>A0A078G0H1</accession>
<dbReference type="EMBL" id="HG994355">
    <property type="protein sequence ID" value="CAF2153223.1"/>
    <property type="molecule type" value="Genomic_DNA"/>
</dbReference>
<dbReference type="PaxDb" id="3708-A0A078G0H1"/>
<reference evidence="2" key="3">
    <citation type="submission" date="2021-01" db="EMBL/GenBank/DDBJ databases">
        <authorList>
            <consortium name="Genoscope - CEA"/>
            <person name="William W."/>
        </authorList>
    </citation>
    <scope>NUCLEOTIDE SEQUENCE</scope>
</reference>
<evidence type="ECO:0000313" key="2">
    <source>
        <dbReference type="EMBL" id="CAF2153223.1"/>
    </source>
</evidence>
<feature type="region of interest" description="Disordered" evidence="1">
    <location>
        <begin position="61"/>
        <end position="120"/>
    </location>
</feature>
<dbReference type="EMBL" id="LK032082">
    <property type="protein sequence ID" value="CDY18103.1"/>
    <property type="molecule type" value="Genomic_DNA"/>
</dbReference>
<protein>
    <submittedName>
        <fullName evidence="2">(rape) hypothetical protein</fullName>
    </submittedName>
    <submittedName>
        <fullName evidence="3">BnaA01g23640D protein</fullName>
    </submittedName>
</protein>
<gene>
    <name evidence="3" type="primary">BnaA01g23640D</name>
    <name evidence="2" type="ORF">DARMORV10_A01P31420.1</name>
    <name evidence="3" type="ORF">GSBRNA2T00002601001</name>
</gene>
<proteinExistence type="predicted"/>
<reference evidence="3 4" key="1">
    <citation type="journal article" date="2014" name="Science">
        <title>Plant genetics. Early allopolyploid evolution in the post-Neolithic Brassica napus oilseed genome.</title>
        <authorList>
            <person name="Chalhoub B."/>
            <person name="Denoeud F."/>
            <person name="Liu S."/>
            <person name="Parkin I.A."/>
            <person name="Tang H."/>
            <person name="Wang X."/>
            <person name="Chiquet J."/>
            <person name="Belcram H."/>
            <person name="Tong C."/>
            <person name="Samans B."/>
            <person name="Correa M."/>
            <person name="Da Silva C."/>
            <person name="Just J."/>
            <person name="Falentin C."/>
            <person name="Koh C.S."/>
            <person name="Le Clainche I."/>
            <person name="Bernard M."/>
            <person name="Bento P."/>
            <person name="Noel B."/>
            <person name="Labadie K."/>
            <person name="Alberti A."/>
            <person name="Charles M."/>
            <person name="Arnaud D."/>
            <person name="Guo H."/>
            <person name="Daviaud C."/>
            <person name="Alamery S."/>
            <person name="Jabbari K."/>
            <person name="Zhao M."/>
            <person name="Edger P.P."/>
            <person name="Chelaifa H."/>
            <person name="Tack D."/>
            <person name="Lassalle G."/>
            <person name="Mestiri I."/>
            <person name="Schnel N."/>
            <person name="Le Paslier M.C."/>
            <person name="Fan G."/>
            <person name="Renault V."/>
            <person name="Bayer P.E."/>
            <person name="Golicz A.A."/>
            <person name="Manoli S."/>
            <person name="Lee T.H."/>
            <person name="Thi V.H."/>
            <person name="Chalabi S."/>
            <person name="Hu Q."/>
            <person name="Fan C."/>
            <person name="Tollenaere R."/>
            <person name="Lu Y."/>
            <person name="Battail C."/>
            <person name="Shen J."/>
            <person name="Sidebottom C.H."/>
            <person name="Wang X."/>
            <person name="Canaguier A."/>
            <person name="Chauveau A."/>
            <person name="Berard A."/>
            <person name="Deniot G."/>
            <person name="Guan M."/>
            <person name="Liu Z."/>
            <person name="Sun F."/>
            <person name="Lim Y.P."/>
            <person name="Lyons E."/>
            <person name="Town C.D."/>
            <person name="Bancroft I."/>
            <person name="Wang X."/>
            <person name="Meng J."/>
            <person name="Ma J."/>
            <person name="Pires J.C."/>
            <person name="King G.J."/>
            <person name="Brunel D."/>
            <person name="Delourme R."/>
            <person name="Renard M."/>
            <person name="Aury J.M."/>
            <person name="Adams K.L."/>
            <person name="Batley J."/>
            <person name="Snowdon R.J."/>
            <person name="Tost J."/>
            <person name="Edwards D."/>
            <person name="Zhou Y."/>
            <person name="Hua W."/>
            <person name="Sharpe A.G."/>
            <person name="Paterson A.H."/>
            <person name="Guan C."/>
            <person name="Wincker P."/>
        </authorList>
    </citation>
    <scope>NUCLEOTIDE SEQUENCE [LARGE SCALE GENOMIC DNA]</scope>
    <source>
        <strain evidence="4">cv. Darmor-bzh</strain>
    </source>
</reference>
<organism evidence="3 4">
    <name type="scientific">Brassica napus</name>
    <name type="common">Rape</name>
    <dbReference type="NCBI Taxonomy" id="3708"/>
    <lineage>
        <taxon>Eukaryota</taxon>
        <taxon>Viridiplantae</taxon>
        <taxon>Streptophyta</taxon>
        <taxon>Embryophyta</taxon>
        <taxon>Tracheophyta</taxon>
        <taxon>Spermatophyta</taxon>
        <taxon>Magnoliopsida</taxon>
        <taxon>eudicotyledons</taxon>
        <taxon>Gunneridae</taxon>
        <taxon>Pentapetalae</taxon>
        <taxon>rosids</taxon>
        <taxon>malvids</taxon>
        <taxon>Brassicales</taxon>
        <taxon>Brassicaceae</taxon>
        <taxon>Brassiceae</taxon>
        <taxon>Brassica</taxon>
    </lineage>
</organism>